<dbReference type="PANTHER" id="PTHR36922">
    <property type="entry name" value="BLL2446 PROTEIN"/>
    <property type="match status" value="1"/>
</dbReference>
<dbReference type="Proteomes" id="UP000186868">
    <property type="component" value="Unassembled WGS sequence"/>
</dbReference>
<dbReference type="Pfam" id="PF09351">
    <property type="entry name" value="DUF1993"/>
    <property type="match status" value="1"/>
</dbReference>
<organism evidence="1 2">
    <name type="scientific">Hydrococcus rivularis NIES-593</name>
    <dbReference type="NCBI Taxonomy" id="1921803"/>
    <lineage>
        <taxon>Bacteria</taxon>
        <taxon>Bacillati</taxon>
        <taxon>Cyanobacteriota</taxon>
        <taxon>Cyanophyceae</taxon>
        <taxon>Pleurocapsales</taxon>
        <taxon>Hydrococcaceae</taxon>
        <taxon>Hydrococcus</taxon>
    </lineage>
</organism>
<reference evidence="1 2" key="1">
    <citation type="submission" date="2016-11" db="EMBL/GenBank/DDBJ databases">
        <title>Draft Genome Sequences of Nine Cyanobacterial Strains from Diverse Habitats.</title>
        <authorList>
            <person name="Zhu T."/>
            <person name="Hou S."/>
            <person name="Lu X."/>
            <person name="Hess W.R."/>
        </authorList>
    </citation>
    <scope>NUCLEOTIDE SEQUENCE [LARGE SCALE GENOMIC DNA]</scope>
    <source>
        <strain evidence="1 2">NIES-593</strain>
    </source>
</reference>
<sequence length="174" mass="19614">MERQKIAALQNIFNSRLDTLSHLLDVAESHFTDDVESLLQGRIAPDMFPFGTQIAFTCNQPRNFALWCLGQSANNLNPNVTSLTEARSHISSTKELLAAINVVDAKLSEIYRFELGQGLYVELSGLSYVNDFLIPNFYFHLTTAYNILRMEGASIGKRDFMMHLVPFLKHQGDA</sequence>
<gene>
    <name evidence="1" type="ORF">NIES593_12005</name>
</gene>
<proteinExistence type="predicted"/>
<dbReference type="SUPFAM" id="SSF109854">
    <property type="entry name" value="DinB/YfiT-like putative metalloenzymes"/>
    <property type="match status" value="1"/>
</dbReference>
<dbReference type="InterPro" id="IPR018531">
    <property type="entry name" value="DUF1993"/>
</dbReference>
<keyword evidence="2" id="KW-1185">Reference proteome</keyword>
<dbReference type="InterPro" id="IPR034660">
    <property type="entry name" value="DinB/YfiT-like"/>
</dbReference>
<comment type="caution">
    <text evidence="1">The sequence shown here is derived from an EMBL/GenBank/DDBJ whole genome shotgun (WGS) entry which is preliminary data.</text>
</comment>
<dbReference type="EMBL" id="MRCB01000012">
    <property type="protein sequence ID" value="OKH22832.1"/>
    <property type="molecule type" value="Genomic_DNA"/>
</dbReference>
<dbReference type="OrthoDB" id="338237at2"/>
<accession>A0A1U7HGV8</accession>
<name>A0A1U7HGV8_9CYAN</name>
<dbReference type="Gene3D" id="1.20.120.450">
    <property type="entry name" value="dinb family like domain"/>
    <property type="match status" value="1"/>
</dbReference>
<dbReference type="AlphaFoldDB" id="A0A1U7HGV8"/>
<evidence type="ECO:0000313" key="2">
    <source>
        <dbReference type="Proteomes" id="UP000186868"/>
    </source>
</evidence>
<protein>
    <recommendedName>
        <fullName evidence="3">DUF1993 domain-containing protein</fullName>
    </recommendedName>
</protein>
<dbReference type="RefSeq" id="WP_073599801.1">
    <property type="nucleotide sequence ID" value="NZ_MRCB01000012.1"/>
</dbReference>
<dbReference type="PANTHER" id="PTHR36922:SF1">
    <property type="entry name" value="DUF1993 DOMAIN-CONTAINING PROTEIN"/>
    <property type="match status" value="1"/>
</dbReference>
<evidence type="ECO:0008006" key="3">
    <source>
        <dbReference type="Google" id="ProtNLM"/>
    </source>
</evidence>
<evidence type="ECO:0000313" key="1">
    <source>
        <dbReference type="EMBL" id="OKH22832.1"/>
    </source>
</evidence>